<proteinExistence type="predicted"/>
<dbReference type="PATRIC" id="fig|997887.3.peg.1269"/>
<accession>I9I404</accession>
<protein>
    <submittedName>
        <fullName evidence="1">Uncharacterized protein</fullName>
    </submittedName>
</protein>
<evidence type="ECO:0000313" key="1">
    <source>
        <dbReference type="EMBL" id="EIY67629.1"/>
    </source>
</evidence>
<sequence>MVDKDRYKEVVKISLSENDERDISLIDLGGGNYFRCLFYLVTLNRHR</sequence>
<dbReference type="Proteomes" id="UP000005150">
    <property type="component" value="Unassembled WGS sequence"/>
</dbReference>
<comment type="caution">
    <text evidence="1">The sequence shown here is derived from an EMBL/GenBank/DDBJ whole genome shotgun (WGS) entry which is preliminary data.</text>
</comment>
<reference evidence="1 2" key="1">
    <citation type="submission" date="2012-02" db="EMBL/GenBank/DDBJ databases">
        <title>The Genome Sequence of Bacteroides salyersiae CL02T12C01.</title>
        <authorList>
            <consortium name="The Broad Institute Genome Sequencing Platform"/>
            <person name="Earl A."/>
            <person name="Ward D."/>
            <person name="Feldgarden M."/>
            <person name="Gevers D."/>
            <person name="Zitomersky N.L."/>
            <person name="Coyne M.J."/>
            <person name="Comstock L.E."/>
            <person name="Young S.K."/>
            <person name="Zeng Q."/>
            <person name="Gargeya S."/>
            <person name="Fitzgerald M."/>
            <person name="Haas B."/>
            <person name="Abouelleil A."/>
            <person name="Alvarado L."/>
            <person name="Arachchi H.M."/>
            <person name="Berlin A."/>
            <person name="Chapman S.B."/>
            <person name="Gearin G."/>
            <person name="Goldberg J."/>
            <person name="Griggs A."/>
            <person name="Gujja S."/>
            <person name="Hansen M."/>
            <person name="Heiman D."/>
            <person name="Howarth C."/>
            <person name="Larimer J."/>
            <person name="Lui A."/>
            <person name="MacDonald P.J.P."/>
            <person name="McCowen C."/>
            <person name="Montmayeur A."/>
            <person name="Murphy C."/>
            <person name="Neiman D."/>
            <person name="Pearson M."/>
            <person name="Priest M."/>
            <person name="Roberts A."/>
            <person name="Saif S."/>
            <person name="Shea T."/>
            <person name="Sisk P."/>
            <person name="Stolte C."/>
            <person name="Sykes S."/>
            <person name="Wortman J."/>
            <person name="Nusbaum C."/>
            <person name="Birren B."/>
        </authorList>
    </citation>
    <scope>NUCLEOTIDE SEQUENCE [LARGE SCALE GENOMIC DNA]</scope>
    <source>
        <strain evidence="1 2">CL02T12C01</strain>
    </source>
</reference>
<dbReference type="EMBL" id="AGXV01000015">
    <property type="protein sequence ID" value="EIY67629.1"/>
    <property type="molecule type" value="Genomic_DNA"/>
</dbReference>
<dbReference type="AlphaFoldDB" id="I9I404"/>
<organism evidence="1 2">
    <name type="scientific">Bacteroides salyersiae CL02T12C01</name>
    <dbReference type="NCBI Taxonomy" id="997887"/>
    <lineage>
        <taxon>Bacteria</taxon>
        <taxon>Pseudomonadati</taxon>
        <taxon>Bacteroidota</taxon>
        <taxon>Bacteroidia</taxon>
        <taxon>Bacteroidales</taxon>
        <taxon>Bacteroidaceae</taxon>
        <taxon>Bacteroides</taxon>
    </lineage>
</organism>
<name>I9I404_9BACE</name>
<evidence type="ECO:0000313" key="2">
    <source>
        <dbReference type="Proteomes" id="UP000005150"/>
    </source>
</evidence>
<gene>
    <name evidence="1" type="ORF">HMPREF1071_01203</name>
</gene>
<dbReference type="HOGENOM" id="CLU_3164836_0_0_10"/>
<keyword evidence="2" id="KW-1185">Reference proteome</keyword>